<dbReference type="Proteomes" id="UP000000600">
    <property type="component" value="Unassembled WGS sequence"/>
</dbReference>
<sequence length="247" mass="28944">MQNILSQQQQFFDLLDKQVDAYKTLLDQLNSSQDKFNNLLQDYLLKFQTINNKLVQGRQDFSCSQIQIKRNDELYTHSQLHIQFNLRSVTLFFLSIQLLEKQYKYKLTLADALETPLYRDRIFQLRVELKNKSGDLVKNPNKIELVVAIYSQEQYPKEIKVNNKGEQILKGHLCVPLIKGTAFFTRVQIREVSSHYQNGSIILAILPQFKSNDEPINSRDVQPLIVENIKVKAKKFSERHIPVYVNQ</sequence>
<dbReference type="AlphaFoldDB" id="A0BIN9"/>
<keyword evidence="2" id="KW-1185">Reference proteome</keyword>
<evidence type="ECO:0000313" key="2">
    <source>
        <dbReference type="Proteomes" id="UP000000600"/>
    </source>
</evidence>
<name>A0BIN9_PARTE</name>
<gene>
    <name evidence="1" type="ORF">GSPATT00004778001</name>
</gene>
<dbReference type="eggNOG" id="ENOG502SVDN">
    <property type="taxonomic scope" value="Eukaryota"/>
</dbReference>
<evidence type="ECO:0000313" key="1">
    <source>
        <dbReference type="EMBL" id="CAK58406.1"/>
    </source>
</evidence>
<proteinExistence type="predicted"/>
<dbReference type="EMBL" id="CT867997">
    <property type="protein sequence ID" value="CAK58406.1"/>
    <property type="molecule type" value="Genomic_DNA"/>
</dbReference>
<protein>
    <submittedName>
        <fullName evidence="1">Uncharacterized protein</fullName>
    </submittedName>
</protein>
<dbReference type="OrthoDB" id="285200at2759"/>
<dbReference type="GeneID" id="5011588"/>
<dbReference type="KEGG" id="ptm:GSPATT00004778001"/>
<accession>A0BIN9</accession>
<dbReference type="HOGENOM" id="CLU_1153585_0_0_1"/>
<dbReference type="RefSeq" id="XP_001425804.1">
    <property type="nucleotide sequence ID" value="XM_001425767.1"/>
</dbReference>
<reference evidence="1 2" key="1">
    <citation type="journal article" date="2006" name="Nature">
        <title>Global trends of whole-genome duplications revealed by the ciliate Paramecium tetraurelia.</title>
        <authorList>
            <consortium name="Genoscope"/>
            <person name="Aury J.-M."/>
            <person name="Jaillon O."/>
            <person name="Duret L."/>
            <person name="Noel B."/>
            <person name="Jubin C."/>
            <person name="Porcel B.M."/>
            <person name="Segurens B."/>
            <person name="Daubin V."/>
            <person name="Anthouard V."/>
            <person name="Aiach N."/>
            <person name="Arnaiz O."/>
            <person name="Billaut A."/>
            <person name="Beisson J."/>
            <person name="Blanc I."/>
            <person name="Bouhouche K."/>
            <person name="Camara F."/>
            <person name="Duharcourt S."/>
            <person name="Guigo R."/>
            <person name="Gogendeau D."/>
            <person name="Katinka M."/>
            <person name="Keller A.-M."/>
            <person name="Kissmehl R."/>
            <person name="Klotz C."/>
            <person name="Koll F."/>
            <person name="Le Moue A."/>
            <person name="Lepere C."/>
            <person name="Malinsky S."/>
            <person name="Nowacki M."/>
            <person name="Nowak J.K."/>
            <person name="Plattner H."/>
            <person name="Poulain J."/>
            <person name="Ruiz F."/>
            <person name="Serrano V."/>
            <person name="Zagulski M."/>
            <person name="Dessen P."/>
            <person name="Betermier M."/>
            <person name="Weissenbach J."/>
            <person name="Scarpelli C."/>
            <person name="Schachter V."/>
            <person name="Sperling L."/>
            <person name="Meyer E."/>
            <person name="Cohen J."/>
            <person name="Wincker P."/>
        </authorList>
    </citation>
    <scope>NUCLEOTIDE SEQUENCE [LARGE SCALE GENOMIC DNA]</scope>
    <source>
        <strain evidence="1 2">Stock d4-2</strain>
    </source>
</reference>
<dbReference type="InParanoid" id="A0BIN9"/>
<organism evidence="1 2">
    <name type="scientific">Paramecium tetraurelia</name>
    <dbReference type="NCBI Taxonomy" id="5888"/>
    <lineage>
        <taxon>Eukaryota</taxon>
        <taxon>Sar</taxon>
        <taxon>Alveolata</taxon>
        <taxon>Ciliophora</taxon>
        <taxon>Intramacronucleata</taxon>
        <taxon>Oligohymenophorea</taxon>
        <taxon>Peniculida</taxon>
        <taxon>Parameciidae</taxon>
        <taxon>Paramecium</taxon>
    </lineage>
</organism>